<protein>
    <recommendedName>
        <fullName evidence="2">Polymerase nucleotidyl transferase domain-containing protein</fullName>
    </recommendedName>
</protein>
<dbReference type="InterPro" id="IPR043519">
    <property type="entry name" value="NT_sf"/>
</dbReference>
<evidence type="ECO:0000313" key="4">
    <source>
        <dbReference type="Proteomes" id="UP000275048"/>
    </source>
</evidence>
<feature type="region of interest" description="Disordered" evidence="1">
    <location>
        <begin position="1"/>
        <end position="22"/>
    </location>
</feature>
<accession>A0A3M8AL66</accession>
<dbReference type="Gene3D" id="3.30.460.10">
    <property type="entry name" value="Beta Polymerase, domain 2"/>
    <property type="match status" value="1"/>
</dbReference>
<dbReference type="SUPFAM" id="SSF81301">
    <property type="entry name" value="Nucleotidyltransferase"/>
    <property type="match status" value="1"/>
</dbReference>
<comment type="caution">
    <text evidence="3">The sequence shown here is derived from an EMBL/GenBank/DDBJ whole genome shotgun (WGS) entry which is preliminary data.</text>
</comment>
<evidence type="ECO:0000313" key="3">
    <source>
        <dbReference type="EMBL" id="RNB51931.1"/>
    </source>
</evidence>
<dbReference type="Proteomes" id="UP000275048">
    <property type="component" value="Unassembled WGS sequence"/>
</dbReference>
<name>A0A3M8AL66_9MICO</name>
<dbReference type="Pfam" id="PF01909">
    <property type="entry name" value="NTP_transf_2"/>
    <property type="match status" value="1"/>
</dbReference>
<dbReference type="InterPro" id="IPR002934">
    <property type="entry name" value="Polymerase_NTP_transf_dom"/>
</dbReference>
<feature type="domain" description="Polymerase nucleotidyl transferase" evidence="2">
    <location>
        <begin position="44"/>
        <end position="78"/>
    </location>
</feature>
<dbReference type="GO" id="GO:0016779">
    <property type="term" value="F:nucleotidyltransferase activity"/>
    <property type="evidence" value="ECO:0007669"/>
    <property type="project" value="InterPro"/>
</dbReference>
<dbReference type="EMBL" id="RHHB01000002">
    <property type="protein sequence ID" value="RNB51931.1"/>
    <property type="molecule type" value="Genomic_DNA"/>
</dbReference>
<proteinExistence type="predicted"/>
<dbReference type="OrthoDB" id="3360502at2"/>
<evidence type="ECO:0000256" key="1">
    <source>
        <dbReference type="SAM" id="MobiDB-lite"/>
    </source>
</evidence>
<evidence type="ECO:0000259" key="2">
    <source>
        <dbReference type="Pfam" id="PF01909"/>
    </source>
</evidence>
<organism evidence="3 4">
    <name type="scientific">Agromyces tardus</name>
    <dbReference type="NCBI Taxonomy" id="2583849"/>
    <lineage>
        <taxon>Bacteria</taxon>
        <taxon>Bacillati</taxon>
        <taxon>Actinomycetota</taxon>
        <taxon>Actinomycetes</taxon>
        <taxon>Micrococcales</taxon>
        <taxon>Microbacteriaceae</taxon>
        <taxon>Agromyces</taxon>
    </lineage>
</organism>
<keyword evidence="4" id="KW-1185">Reference proteome</keyword>
<gene>
    <name evidence="3" type="ORF">EDM22_03045</name>
</gene>
<dbReference type="AlphaFoldDB" id="A0A3M8AL66"/>
<reference evidence="3 4" key="1">
    <citation type="submission" date="2018-10" db="EMBL/GenBank/DDBJ databases">
        <title>Isolation, diversity and antibacterial activity of antinobacteria from the wheat rhizosphere soil.</title>
        <authorList>
            <person name="Sun T."/>
        </authorList>
    </citation>
    <scope>NUCLEOTIDE SEQUENCE [LARGE SCALE GENOMIC DNA]</scope>
    <source>
        <strain evidence="3 4">SJ-23</strain>
    </source>
</reference>
<sequence length="284" mass="30510">MLPARSANRRSRRVVPSPEGEAARLEHHERALAAYVDSVRAAPGTVAVIAVGSVARGTERADSDVDVYLVVDDAAFESALAGNRLSWVERRDADYPGGYVDVKLASPGVLAAAAEAGDDPMRASFEGARVAFQRGGDLSAVLESIVTLPDEGWELRVCAHVAQARIHGGYFLPQAAAHDDAFLLQHAATHLALASARAAFAERRTLLRGPKYVAATLARLDLPPGFLERWRALVERPGVEEGALLLAALDDWLGPAIGPDETLSTFIRDNELAWLHGTLPPEYR</sequence>